<dbReference type="Gene3D" id="1.20.1060.10">
    <property type="entry name" value="Taq DNA Polymerase, Chain T, domain 4"/>
    <property type="match status" value="1"/>
</dbReference>
<protein>
    <recommendedName>
        <fullName evidence="2">DNA-directed DNA polymerase family A palm domain-containing protein</fullName>
    </recommendedName>
</protein>
<feature type="compositionally biased region" description="Basic and acidic residues" evidence="1">
    <location>
        <begin position="15"/>
        <end position="30"/>
    </location>
</feature>
<accession>A0A7S4V6N1</accession>
<dbReference type="GO" id="GO:0006261">
    <property type="term" value="P:DNA-templated DNA replication"/>
    <property type="evidence" value="ECO:0007669"/>
    <property type="project" value="InterPro"/>
</dbReference>
<organism evidence="3">
    <name type="scientific">Alexandrium monilatum</name>
    <dbReference type="NCBI Taxonomy" id="311494"/>
    <lineage>
        <taxon>Eukaryota</taxon>
        <taxon>Sar</taxon>
        <taxon>Alveolata</taxon>
        <taxon>Dinophyceae</taxon>
        <taxon>Gonyaulacales</taxon>
        <taxon>Pyrocystaceae</taxon>
        <taxon>Alexandrium</taxon>
    </lineage>
</organism>
<evidence type="ECO:0000256" key="1">
    <source>
        <dbReference type="SAM" id="MobiDB-lite"/>
    </source>
</evidence>
<dbReference type="InterPro" id="IPR043502">
    <property type="entry name" value="DNA/RNA_pol_sf"/>
</dbReference>
<dbReference type="SUPFAM" id="SSF56672">
    <property type="entry name" value="DNA/RNA polymerases"/>
    <property type="match status" value="1"/>
</dbReference>
<proteinExistence type="predicted"/>
<evidence type="ECO:0000259" key="2">
    <source>
        <dbReference type="SMART" id="SM00482"/>
    </source>
</evidence>
<feature type="compositionally biased region" description="Low complexity" evidence="1">
    <location>
        <begin position="275"/>
        <end position="286"/>
    </location>
</feature>
<dbReference type="Gene3D" id="3.30.70.370">
    <property type="match status" value="1"/>
</dbReference>
<feature type="compositionally biased region" description="Low complexity" evidence="1">
    <location>
        <begin position="368"/>
        <end position="382"/>
    </location>
</feature>
<dbReference type="PRINTS" id="PR00868">
    <property type="entry name" value="DNAPOLI"/>
</dbReference>
<dbReference type="SMART" id="SM00482">
    <property type="entry name" value="POLAc"/>
    <property type="match status" value="1"/>
</dbReference>
<dbReference type="EMBL" id="HBNR01048399">
    <property type="protein sequence ID" value="CAE4610922.1"/>
    <property type="molecule type" value="Transcribed_RNA"/>
</dbReference>
<feature type="compositionally biased region" description="Basic and acidic residues" evidence="1">
    <location>
        <begin position="180"/>
        <end position="192"/>
    </location>
</feature>
<dbReference type="GO" id="GO:0003677">
    <property type="term" value="F:DNA binding"/>
    <property type="evidence" value="ECO:0007669"/>
    <property type="project" value="InterPro"/>
</dbReference>
<dbReference type="AlphaFoldDB" id="A0A7S4V6N1"/>
<evidence type="ECO:0000313" key="3">
    <source>
        <dbReference type="EMBL" id="CAE4610922.1"/>
    </source>
</evidence>
<dbReference type="GO" id="GO:0006302">
    <property type="term" value="P:double-strand break repair"/>
    <property type="evidence" value="ECO:0007669"/>
    <property type="project" value="TreeGrafter"/>
</dbReference>
<dbReference type="InterPro" id="IPR001098">
    <property type="entry name" value="DNA-dir_DNA_pol_A_palm_dom"/>
</dbReference>
<dbReference type="InterPro" id="IPR002298">
    <property type="entry name" value="DNA_polymerase_A"/>
</dbReference>
<dbReference type="GO" id="GO:0003887">
    <property type="term" value="F:DNA-directed DNA polymerase activity"/>
    <property type="evidence" value="ECO:0007669"/>
    <property type="project" value="InterPro"/>
</dbReference>
<dbReference type="Gene3D" id="1.10.150.20">
    <property type="entry name" value="5' to 3' exonuclease, C-terminal subdomain"/>
    <property type="match status" value="1"/>
</dbReference>
<sequence length="983" mass="103050">MGSACPGEAAGPVAEAERGRSCSAETRRTGAAEPAARRAGCGRAAAPAVETLKASRDGARHFGVVEHNGIGRSSSIRRAQPAVQSRFFQRARCEQGRQATAGSGKAVEPTAGSACTSKASGPSPESPTAAPRGERRRSRSARTLRTSAADPAAGSALRSKADGSPAELHNAPPGKRGRSRSADLRRVERGWSLDDSPNCGGANDPLAGSRGTRVPGLADRLTPSACQGGPDNLRVESRYFKSTGEEPNQGTGTYSKARESESRPPDVPVGRKRSSSAGRSESASASMDHGGHRRRRRQESDPGVDAAPADQRARKPPAQSAGVAPAVQAEVGAAGAGHHAVLSLSRVGGGRVLPPVDQQFQKLRPQPGGVALSPAAGAGAAGADRHAANGTSHAGCGAVPLADRQPETPLPQPRGTVLAVAAGGGAGGTGSCAAFSLSRASGSPLVGGLDRLEELRSELAAAPSVVAFSARGVDVLKWLLAQGEEEVAWKLAVHDVGLMRNALDGSAPSAAGSRAAAGWGRAGAVAAAQLQTAAKEAQLLWSRLLACGGAMRTYALAQRAQILVAEMETAGIPFNHGGLELLVERWRKELREVEADTRKTISRAVGKPMHGLNLQSPQQVAELITTQLSTEELRAWPLCTSSSTLKRCSLPFAKLVTRCRELHHSLSHYSPYCLAAAAGGGRLFPTHQLGGAVTGRMSCASPNLHGTPRQPEFRALVAVPPPERLVKGDFSQIELRVLAEVSGDERMRRAFAAGEDLHRLTAGALLQVPPEEVTAQHRQLAKAVNFGLVFGQSAAGLQHYAQASYGVELTLDEAQVARRRFFQTYPGVAAWQRQQRDRAGRGQDLATPCGRLAHHLRAVWRDGGVPALRRLEREALNFPIQGGAAEVMLACLDRLRGHVGPMRSSCRLVCVVHDEFLLECADTAAAEAAAAALHHSMMEAWRQVFPLAAPLGDHGAAIGIGENWSDLEPWPGPRKSESGTGRK</sequence>
<dbReference type="PANTHER" id="PTHR10133:SF62">
    <property type="entry name" value="DNA POLYMERASE THETA"/>
    <property type="match status" value="1"/>
</dbReference>
<feature type="domain" description="DNA-directed DNA polymerase family A palm" evidence="2">
    <location>
        <begin position="710"/>
        <end position="924"/>
    </location>
</feature>
<feature type="region of interest" description="Disordered" evidence="1">
    <location>
        <begin position="1"/>
        <end position="43"/>
    </location>
</feature>
<dbReference type="Pfam" id="PF00476">
    <property type="entry name" value="DNA_pol_A"/>
    <property type="match status" value="1"/>
</dbReference>
<feature type="compositionally biased region" description="Polar residues" evidence="1">
    <location>
        <begin position="245"/>
        <end position="254"/>
    </location>
</feature>
<feature type="region of interest" description="Disordered" evidence="1">
    <location>
        <begin position="962"/>
        <end position="983"/>
    </location>
</feature>
<feature type="compositionally biased region" description="Low complexity" evidence="1">
    <location>
        <begin position="31"/>
        <end position="43"/>
    </location>
</feature>
<reference evidence="3" key="1">
    <citation type="submission" date="2021-01" db="EMBL/GenBank/DDBJ databases">
        <authorList>
            <person name="Corre E."/>
            <person name="Pelletier E."/>
            <person name="Niang G."/>
            <person name="Scheremetjew M."/>
            <person name="Finn R."/>
            <person name="Kale V."/>
            <person name="Holt S."/>
            <person name="Cochrane G."/>
            <person name="Meng A."/>
            <person name="Brown T."/>
            <person name="Cohen L."/>
        </authorList>
    </citation>
    <scope>NUCLEOTIDE SEQUENCE</scope>
    <source>
        <strain evidence="3">CCMP3105</strain>
    </source>
</reference>
<feature type="compositionally biased region" description="Low complexity" evidence="1">
    <location>
        <begin position="1"/>
        <end position="14"/>
    </location>
</feature>
<gene>
    <name evidence="3" type="ORF">AMON00008_LOCUS33772</name>
</gene>
<feature type="region of interest" description="Disordered" evidence="1">
    <location>
        <begin position="365"/>
        <end position="412"/>
    </location>
</feature>
<name>A0A7S4V6N1_9DINO</name>
<feature type="region of interest" description="Disordered" evidence="1">
    <location>
        <begin position="98"/>
        <end position="325"/>
    </location>
</feature>
<dbReference type="PANTHER" id="PTHR10133">
    <property type="entry name" value="DNA POLYMERASE I"/>
    <property type="match status" value="1"/>
</dbReference>